<comment type="similarity">
    <text evidence="4 5">Belongs to the universal ribosomal protein uS15 family.</text>
</comment>
<keyword evidence="1 4" id="KW-0689">Ribosomal protein</keyword>
<sequence length="89" mass="10632">MSLDIKFKEKIISKYGKNSNDNGTPEVQIALLTTRINHLQEHFAKHKKDYHGRMGLLRIVSQRRKLLDYLKNKNLIRYTKLIENLNIRR</sequence>
<dbReference type="GO" id="GO:0003735">
    <property type="term" value="F:structural constituent of ribosome"/>
    <property type="evidence" value="ECO:0007669"/>
    <property type="project" value="InterPro"/>
</dbReference>
<accession>A0A2P5T043</accession>
<dbReference type="PANTHER" id="PTHR23321">
    <property type="entry name" value="RIBOSOMAL PROTEIN S15, BACTERIAL AND ORGANELLAR"/>
    <property type="match status" value="1"/>
</dbReference>
<dbReference type="SMART" id="SM01387">
    <property type="entry name" value="Ribosomal_S15"/>
    <property type="match status" value="1"/>
</dbReference>
<keyword evidence="4 6" id="KW-0699">rRNA-binding</keyword>
<evidence type="ECO:0000313" key="8">
    <source>
        <dbReference type="Proteomes" id="UP000296153"/>
    </source>
</evidence>
<dbReference type="AlphaFoldDB" id="A0A2P5T043"/>
<evidence type="ECO:0000256" key="4">
    <source>
        <dbReference type="HAMAP-Rule" id="MF_01343"/>
    </source>
</evidence>
<dbReference type="Proteomes" id="UP000296153">
    <property type="component" value="Unassembled WGS sequence"/>
</dbReference>
<dbReference type="InterPro" id="IPR000589">
    <property type="entry name" value="Ribosomal_uS15"/>
</dbReference>
<dbReference type="GO" id="GO:0019843">
    <property type="term" value="F:rRNA binding"/>
    <property type="evidence" value="ECO:0007669"/>
    <property type="project" value="UniProtKB-UniRule"/>
</dbReference>
<dbReference type="EMBL" id="PDKT01000002">
    <property type="protein sequence ID" value="PPI87936.1"/>
    <property type="molecule type" value="Genomic_DNA"/>
</dbReference>
<evidence type="ECO:0000256" key="3">
    <source>
        <dbReference type="ARBA" id="ARBA00064542"/>
    </source>
</evidence>
<comment type="function">
    <text evidence="4">Forms an intersubunit bridge (bridge B4) with the 23S rRNA of the 50S subunit in the ribosome.</text>
</comment>
<evidence type="ECO:0000313" key="7">
    <source>
        <dbReference type="EMBL" id="PPI87936.1"/>
    </source>
</evidence>
<dbReference type="HAMAP" id="MF_01343_B">
    <property type="entry name" value="Ribosomal_uS15_B"/>
    <property type="match status" value="1"/>
</dbReference>
<dbReference type="InterPro" id="IPR009068">
    <property type="entry name" value="uS15_NS1_RNA-bd_sf"/>
</dbReference>
<dbReference type="Pfam" id="PF00312">
    <property type="entry name" value="Ribosomal_S15"/>
    <property type="match status" value="1"/>
</dbReference>
<dbReference type="Gene3D" id="6.10.250.3130">
    <property type="match status" value="1"/>
</dbReference>
<evidence type="ECO:0000256" key="5">
    <source>
        <dbReference type="RuleBase" id="RU003919"/>
    </source>
</evidence>
<dbReference type="PROSITE" id="PS00362">
    <property type="entry name" value="RIBOSOMAL_S15"/>
    <property type="match status" value="1"/>
</dbReference>
<dbReference type="RefSeq" id="WP_136130964.1">
    <property type="nucleotide sequence ID" value="NZ_PDKT01000002.1"/>
</dbReference>
<dbReference type="FunFam" id="1.10.287.10:FF:000002">
    <property type="entry name" value="30S ribosomal protein S15"/>
    <property type="match status" value="1"/>
</dbReference>
<reference evidence="7 8" key="1">
    <citation type="journal article" date="2018" name="Genome Biol. Evol.">
        <title>Cladogenesis and Genomic Streamlining in Extracellular Endosymbionts of Tropical Stink Bugs.</title>
        <authorList>
            <person name="Otero-Bravo A."/>
            <person name="Goffredi S."/>
            <person name="Sabree Z.L."/>
        </authorList>
    </citation>
    <scope>NUCLEOTIDE SEQUENCE [LARGE SCALE GENOMIC DNA]</scope>
    <source>
        <strain evidence="7 8">SoEE</strain>
    </source>
</reference>
<comment type="function">
    <text evidence="4 6">One of the primary rRNA binding proteins, it binds directly to 16S rRNA where it helps nucleate assembly of the platform of the 30S subunit by binding and bridging several RNA helices of the 16S rRNA.</text>
</comment>
<dbReference type="Gene3D" id="1.10.287.10">
    <property type="entry name" value="S15/NS1, RNA-binding"/>
    <property type="match status" value="1"/>
</dbReference>
<comment type="subunit">
    <text evidence="3 4">Part of the 30S ribosomal subunit. Forms a bridge to the 50S subunit in the 70S ribosome, contacting the 23S rRNA.</text>
</comment>
<comment type="caution">
    <text evidence="7">The sequence shown here is derived from an EMBL/GenBank/DDBJ whole genome shotgun (WGS) entry which is preliminary data.</text>
</comment>
<dbReference type="GO" id="GO:0022627">
    <property type="term" value="C:cytosolic small ribosomal subunit"/>
    <property type="evidence" value="ECO:0007669"/>
    <property type="project" value="TreeGrafter"/>
</dbReference>
<keyword evidence="4 6" id="KW-0694">RNA-binding</keyword>
<dbReference type="NCBIfam" id="TIGR00952">
    <property type="entry name" value="S15_bact"/>
    <property type="match status" value="1"/>
</dbReference>
<evidence type="ECO:0000256" key="1">
    <source>
        <dbReference type="ARBA" id="ARBA00022980"/>
    </source>
</evidence>
<dbReference type="SUPFAM" id="SSF47060">
    <property type="entry name" value="S15/NS1 RNA-binding domain"/>
    <property type="match status" value="1"/>
</dbReference>
<protein>
    <recommendedName>
        <fullName evidence="4">Small ribosomal subunit protein uS15</fullName>
    </recommendedName>
</protein>
<dbReference type="CDD" id="cd00353">
    <property type="entry name" value="Ribosomal_S15p_S13e"/>
    <property type="match status" value="1"/>
</dbReference>
<dbReference type="PANTHER" id="PTHR23321:SF26">
    <property type="entry name" value="SMALL RIBOSOMAL SUBUNIT PROTEIN US15M"/>
    <property type="match status" value="1"/>
</dbReference>
<dbReference type="InterPro" id="IPR005290">
    <property type="entry name" value="Ribosomal_uS15_bac-type"/>
</dbReference>
<evidence type="ECO:0000256" key="2">
    <source>
        <dbReference type="ARBA" id="ARBA00023274"/>
    </source>
</evidence>
<keyword evidence="2 4" id="KW-0687">Ribonucleoprotein</keyword>
<dbReference type="GO" id="GO:0006412">
    <property type="term" value="P:translation"/>
    <property type="evidence" value="ECO:0007669"/>
    <property type="project" value="UniProtKB-UniRule"/>
</dbReference>
<dbReference type="OrthoDB" id="9799262at2"/>
<gene>
    <name evidence="4" type="primary">rpsO</name>
    <name evidence="7" type="ORF">CRV12_01825</name>
</gene>
<name>A0A2P5T043_9GAMM</name>
<organism evidence="7 8">
    <name type="scientific">Candidatus Pantoea edessiphila</name>
    <dbReference type="NCBI Taxonomy" id="2044610"/>
    <lineage>
        <taxon>Bacteria</taxon>
        <taxon>Pseudomonadati</taxon>
        <taxon>Pseudomonadota</taxon>
        <taxon>Gammaproteobacteria</taxon>
        <taxon>Enterobacterales</taxon>
        <taxon>Erwiniaceae</taxon>
        <taxon>Pantoea</taxon>
    </lineage>
</organism>
<proteinExistence type="inferred from homology"/>
<evidence type="ECO:0000256" key="6">
    <source>
        <dbReference type="RuleBase" id="RU004524"/>
    </source>
</evidence>